<sequence>MVRGGLRYGGCGRSYQGGQRGQYGYSHRECFVPGHTVHSYGAQKI</sequence>
<dbReference type="AlphaFoldDB" id="A0AAV0QKA1"/>
<comment type="caution">
    <text evidence="1">The sequence shown here is derived from an EMBL/GenBank/DDBJ whole genome shotgun (WGS) entry which is preliminary data.</text>
</comment>
<evidence type="ECO:0000313" key="2">
    <source>
        <dbReference type="Proteomes" id="UP001154282"/>
    </source>
</evidence>
<evidence type="ECO:0000313" key="1">
    <source>
        <dbReference type="EMBL" id="CAI0544573.1"/>
    </source>
</evidence>
<dbReference type="Proteomes" id="UP001154282">
    <property type="component" value="Unassembled WGS sequence"/>
</dbReference>
<reference evidence="1" key="1">
    <citation type="submission" date="2022-08" db="EMBL/GenBank/DDBJ databases">
        <authorList>
            <person name="Gutierrez-Valencia J."/>
        </authorList>
    </citation>
    <scope>NUCLEOTIDE SEQUENCE</scope>
</reference>
<organism evidence="1 2">
    <name type="scientific">Linum tenue</name>
    <dbReference type="NCBI Taxonomy" id="586396"/>
    <lineage>
        <taxon>Eukaryota</taxon>
        <taxon>Viridiplantae</taxon>
        <taxon>Streptophyta</taxon>
        <taxon>Embryophyta</taxon>
        <taxon>Tracheophyta</taxon>
        <taxon>Spermatophyta</taxon>
        <taxon>Magnoliopsida</taxon>
        <taxon>eudicotyledons</taxon>
        <taxon>Gunneridae</taxon>
        <taxon>Pentapetalae</taxon>
        <taxon>rosids</taxon>
        <taxon>fabids</taxon>
        <taxon>Malpighiales</taxon>
        <taxon>Linaceae</taxon>
        <taxon>Linum</taxon>
    </lineage>
</organism>
<accession>A0AAV0QKA1</accession>
<protein>
    <submittedName>
        <fullName evidence="1">Uncharacterized protein</fullName>
    </submittedName>
</protein>
<dbReference type="EMBL" id="CAMGYJ010000009">
    <property type="protein sequence ID" value="CAI0544573.1"/>
    <property type="molecule type" value="Genomic_DNA"/>
</dbReference>
<name>A0AAV0QKA1_9ROSI</name>
<proteinExistence type="predicted"/>
<keyword evidence="2" id="KW-1185">Reference proteome</keyword>
<gene>
    <name evidence="1" type="ORF">LITE_LOCUS43221</name>
</gene>